<dbReference type="RefSeq" id="WP_344005637.1">
    <property type="nucleotide sequence ID" value="NZ_BAAAMY010000004.1"/>
</dbReference>
<keyword evidence="2" id="KW-1185">Reference proteome</keyword>
<name>A0ABP5AJD5_9ACTN</name>
<protein>
    <submittedName>
        <fullName evidence="1">Uncharacterized protein</fullName>
    </submittedName>
</protein>
<accession>A0ABP5AJD5</accession>
<reference evidence="2" key="1">
    <citation type="journal article" date="2019" name="Int. J. Syst. Evol. Microbiol.">
        <title>The Global Catalogue of Microorganisms (GCM) 10K type strain sequencing project: providing services to taxonomists for standard genome sequencing and annotation.</title>
        <authorList>
            <consortium name="The Broad Institute Genomics Platform"/>
            <consortium name="The Broad Institute Genome Sequencing Center for Infectious Disease"/>
            <person name="Wu L."/>
            <person name="Ma J."/>
        </authorList>
    </citation>
    <scope>NUCLEOTIDE SEQUENCE [LARGE SCALE GENOMIC DNA]</scope>
    <source>
        <strain evidence="2">JCM 14046</strain>
    </source>
</reference>
<comment type="caution">
    <text evidence="1">The sequence shown here is derived from an EMBL/GenBank/DDBJ whole genome shotgun (WGS) entry which is preliminary data.</text>
</comment>
<dbReference type="EMBL" id="BAAAMY010000004">
    <property type="protein sequence ID" value="GAA1914261.1"/>
    <property type="molecule type" value="Genomic_DNA"/>
</dbReference>
<sequence length="68" mass="7819">MAVILPAHVWYYRDQSITHPQPPLIGLLLEWPRVEDRRGKPRWEGLVAFAHTGGVETTWIRAAMLRSA</sequence>
<proteinExistence type="predicted"/>
<gene>
    <name evidence="1" type="ORF">GCM10009737_14480</name>
</gene>
<organism evidence="1 2">
    <name type="scientific">Nocardioides lentus</name>
    <dbReference type="NCBI Taxonomy" id="338077"/>
    <lineage>
        <taxon>Bacteria</taxon>
        <taxon>Bacillati</taxon>
        <taxon>Actinomycetota</taxon>
        <taxon>Actinomycetes</taxon>
        <taxon>Propionibacteriales</taxon>
        <taxon>Nocardioidaceae</taxon>
        <taxon>Nocardioides</taxon>
    </lineage>
</organism>
<evidence type="ECO:0000313" key="2">
    <source>
        <dbReference type="Proteomes" id="UP001501612"/>
    </source>
</evidence>
<evidence type="ECO:0000313" key="1">
    <source>
        <dbReference type="EMBL" id="GAA1914261.1"/>
    </source>
</evidence>
<dbReference type="Proteomes" id="UP001501612">
    <property type="component" value="Unassembled WGS sequence"/>
</dbReference>